<feature type="transmembrane region" description="Helical" evidence="1">
    <location>
        <begin position="165"/>
        <end position="183"/>
    </location>
</feature>
<name>A0A1M4UU52_STRHI</name>
<evidence type="ECO:0000313" key="2">
    <source>
        <dbReference type="EMBL" id="SHE60209.1"/>
    </source>
</evidence>
<reference evidence="2 3" key="1">
    <citation type="submission" date="2016-11" db="EMBL/GenBank/DDBJ databases">
        <authorList>
            <person name="Jaros S."/>
            <person name="Januszkiewicz K."/>
            <person name="Wedrychowicz H."/>
        </authorList>
    </citation>
    <scope>NUCLEOTIDE SEQUENCE [LARGE SCALE GENOMIC DNA]</scope>
    <source>
        <strain evidence="2 3">DSM 44523</strain>
    </source>
</reference>
<evidence type="ECO:0000313" key="3">
    <source>
        <dbReference type="Proteomes" id="UP000184501"/>
    </source>
</evidence>
<sequence length="249" mass="26230">MNLLAVERIKFFSTRSPWWTAVTALALMLGMSALFASVLEPDQLAVPATQAGYDLALVVVMVMATLAITTEYRFNTIKVAFQAEPRRTRVLLAKTAMVALVAGVLGEVAAFGSWALAKVIRPAADLSIDSGTEWRQVAGVGLVWALGAVLAVAVGALLRQTAGAVTLLLVYALLVENLVGLIPEVGPDVQRWLPFTHANHFVRGTGGQPAGAEVASAPPFGPWGSLAYFAGIVLAVLVIALVTANRRDA</sequence>
<dbReference type="EMBL" id="FQVN01000001">
    <property type="protein sequence ID" value="SHE60209.1"/>
    <property type="molecule type" value="Genomic_DNA"/>
</dbReference>
<dbReference type="OrthoDB" id="4336046at2"/>
<keyword evidence="1" id="KW-1133">Transmembrane helix</keyword>
<proteinExistence type="predicted"/>
<keyword evidence="1" id="KW-0812">Transmembrane</keyword>
<feature type="transmembrane region" description="Helical" evidence="1">
    <location>
        <begin position="51"/>
        <end position="70"/>
    </location>
</feature>
<feature type="transmembrane region" description="Helical" evidence="1">
    <location>
        <begin position="18"/>
        <end position="39"/>
    </location>
</feature>
<accession>A0A1M4UU52</accession>
<keyword evidence="1" id="KW-0472">Membrane</keyword>
<feature type="transmembrane region" description="Helical" evidence="1">
    <location>
        <begin position="226"/>
        <end position="244"/>
    </location>
</feature>
<gene>
    <name evidence="2" type="ORF">SAMN05444320_101544</name>
</gene>
<dbReference type="STRING" id="2017.SAMN05444320_101544"/>
<keyword evidence="3" id="KW-1185">Reference proteome</keyword>
<dbReference type="Proteomes" id="UP000184501">
    <property type="component" value="Unassembled WGS sequence"/>
</dbReference>
<evidence type="ECO:0000256" key="1">
    <source>
        <dbReference type="SAM" id="Phobius"/>
    </source>
</evidence>
<dbReference type="AlphaFoldDB" id="A0A1M4UU52"/>
<protein>
    <submittedName>
        <fullName evidence="2">ABC-2 type transport system permease protein</fullName>
    </submittedName>
</protein>
<dbReference type="RefSeq" id="WP_073479692.1">
    <property type="nucleotide sequence ID" value="NZ_FQVN01000001.1"/>
</dbReference>
<feature type="transmembrane region" description="Helical" evidence="1">
    <location>
        <begin position="137"/>
        <end position="158"/>
    </location>
</feature>
<feature type="transmembrane region" description="Helical" evidence="1">
    <location>
        <begin position="91"/>
        <end position="117"/>
    </location>
</feature>
<organism evidence="2 3">
    <name type="scientific">Streptoalloteichus hindustanus</name>
    <dbReference type="NCBI Taxonomy" id="2017"/>
    <lineage>
        <taxon>Bacteria</taxon>
        <taxon>Bacillati</taxon>
        <taxon>Actinomycetota</taxon>
        <taxon>Actinomycetes</taxon>
        <taxon>Pseudonocardiales</taxon>
        <taxon>Pseudonocardiaceae</taxon>
        <taxon>Streptoalloteichus</taxon>
    </lineage>
</organism>